<protein>
    <submittedName>
        <fullName evidence="9">PD-(D/E)XK nuclease family protein</fullName>
    </submittedName>
</protein>
<evidence type="ECO:0000256" key="6">
    <source>
        <dbReference type="ARBA" id="ARBA00023125"/>
    </source>
</evidence>
<proteinExistence type="predicted"/>
<dbReference type="Proteomes" id="UP000826616">
    <property type="component" value="Chromosome"/>
</dbReference>
<dbReference type="InterPro" id="IPR038726">
    <property type="entry name" value="PDDEXK_AddAB-type"/>
</dbReference>
<dbReference type="Pfam" id="PF12705">
    <property type="entry name" value="PDDEXK_1"/>
    <property type="match status" value="1"/>
</dbReference>
<evidence type="ECO:0000256" key="5">
    <source>
        <dbReference type="ARBA" id="ARBA00022840"/>
    </source>
</evidence>
<dbReference type="EMBL" id="CP080764">
    <property type="protein sequence ID" value="QYY41495.1"/>
    <property type="molecule type" value="Genomic_DNA"/>
</dbReference>
<evidence type="ECO:0000313" key="9">
    <source>
        <dbReference type="EMBL" id="QYY41495.1"/>
    </source>
</evidence>
<organism evidence="9 10">
    <name type="scientific">Aneurinibacillus thermoaerophilus</name>
    <dbReference type="NCBI Taxonomy" id="143495"/>
    <lineage>
        <taxon>Bacteria</taxon>
        <taxon>Bacillati</taxon>
        <taxon>Bacillota</taxon>
        <taxon>Bacilli</taxon>
        <taxon>Bacillales</taxon>
        <taxon>Paenibacillaceae</taxon>
        <taxon>Aneurinibacillus group</taxon>
        <taxon>Aneurinibacillus</taxon>
    </lineage>
</organism>
<keyword evidence="2" id="KW-0227">DNA damage</keyword>
<keyword evidence="4" id="KW-0347">Helicase</keyword>
<evidence type="ECO:0000256" key="2">
    <source>
        <dbReference type="ARBA" id="ARBA00022763"/>
    </source>
</evidence>
<evidence type="ECO:0000256" key="3">
    <source>
        <dbReference type="ARBA" id="ARBA00022801"/>
    </source>
</evidence>
<evidence type="ECO:0000259" key="8">
    <source>
        <dbReference type="Pfam" id="PF12705"/>
    </source>
</evidence>
<keyword evidence="5" id="KW-0067">ATP-binding</keyword>
<dbReference type="SUPFAM" id="SSF52980">
    <property type="entry name" value="Restriction endonuclease-like"/>
    <property type="match status" value="1"/>
</dbReference>
<dbReference type="Gene3D" id="3.90.320.10">
    <property type="match status" value="1"/>
</dbReference>
<dbReference type="InterPro" id="IPR011335">
    <property type="entry name" value="Restrct_endonuc-II-like"/>
</dbReference>
<dbReference type="RefSeq" id="WP_057898484.1">
    <property type="nucleotide sequence ID" value="NZ_CP080764.1"/>
</dbReference>
<gene>
    <name evidence="9" type="ORF">K3F53_11145</name>
</gene>
<reference evidence="9 10" key="1">
    <citation type="submission" date="2021-08" db="EMBL/GenBank/DDBJ databases">
        <title>Complete genome sequence of the strain Aneurinibacillus thermoaerophilus CCM 8960.</title>
        <authorList>
            <person name="Musilova J."/>
            <person name="Kourilova X."/>
            <person name="Pernicova I."/>
            <person name="Bezdicek M."/>
            <person name="Lengerova M."/>
            <person name="Obruca S."/>
            <person name="Sedlar K."/>
        </authorList>
    </citation>
    <scope>NUCLEOTIDE SEQUENCE [LARGE SCALE GENOMIC DNA]</scope>
    <source>
        <strain evidence="9 10">CCM 8960</strain>
    </source>
</reference>
<keyword evidence="6" id="KW-0238">DNA-binding</keyword>
<keyword evidence="3" id="KW-0378">Hydrolase</keyword>
<evidence type="ECO:0000256" key="4">
    <source>
        <dbReference type="ARBA" id="ARBA00022806"/>
    </source>
</evidence>
<evidence type="ECO:0000256" key="7">
    <source>
        <dbReference type="ARBA" id="ARBA00023204"/>
    </source>
</evidence>
<accession>A0ABX8Y7U6</accession>
<keyword evidence="10" id="KW-1185">Reference proteome</keyword>
<feature type="domain" description="PD-(D/E)XK endonuclease-like" evidence="8">
    <location>
        <begin position="10"/>
        <end position="249"/>
    </location>
</feature>
<dbReference type="InterPro" id="IPR011604">
    <property type="entry name" value="PDDEXK-like_dom_sf"/>
</dbReference>
<keyword evidence="7" id="KW-0234">DNA repair</keyword>
<sequence>MPVKLPRGYLSVSQIRTYQRCPKQYEYQYVYGMKTTFGSSFLLGRAFHKAIEEANRAKMETGEIFETEQVADVFSDAWETEKEEVEWKEDEDKGQLKDSGLKMTMAYYEEHGRNLSPFLVETGFMMEVEGIPFQGFIDLAETDGTIRDFKTASKSPTADVVDSSIQLAAYALAYRELTGQKEVKVGLDYVVNLKKGPKITRLETEIDKGRMERLKATIQGVGQAISAGVFYPNEEGFACGYCSFRELCKGK</sequence>
<name>A0ABX8Y7U6_ANETH</name>
<evidence type="ECO:0000313" key="10">
    <source>
        <dbReference type="Proteomes" id="UP000826616"/>
    </source>
</evidence>
<dbReference type="GeneID" id="97141926"/>
<evidence type="ECO:0000256" key="1">
    <source>
        <dbReference type="ARBA" id="ARBA00022741"/>
    </source>
</evidence>
<keyword evidence="1" id="KW-0547">Nucleotide-binding</keyword>